<reference evidence="2" key="2">
    <citation type="submission" date="2022-12" db="EMBL/GenBank/DDBJ databases">
        <authorList>
            <person name="Sun Q."/>
            <person name="Kim S."/>
        </authorList>
    </citation>
    <scope>NUCLEOTIDE SEQUENCE</scope>
    <source>
        <strain evidence="2">KCTC 12343</strain>
    </source>
</reference>
<dbReference type="EMBL" id="BMWV01000005">
    <property type="protein sequence ID" value="GGY43053.1"/>
    <property type="molecule type" value="Genomic_DNA"/>
</dbReference>
<dbReference type="Proteomes" id="UP000628442">
    <property type="component" value="Unassembled WGS sequence"/>
</dbReference>
<dbReference type="AlphaFoldDB" id="A0AA87XXQ8"/>
<evidence type="ECO:0000313" key="2">
    <source>
        <dbReference type="EMBL" id="GGY43053.1"/>
    </source>
</evidence>
<evidence type="ECO:0000256" key="1">
    <source>
        <dbReference type="SAM" id="MobiDB-lite"/>
    </source>
</evidence>
<protein>
    <submittedName>
        <fullName evidence="2">Uncharacterized protein</fullName>
    </submittedName>
</protein>
<comment type="caution">
    <text evidence="2">The sequence shown here is derived from an EMBL/GenBank/DDBJ whole genome shotgun (WGS) entry which is preliminary data.</text>
</comment>
<proteinExistence type="predicted"/>
<reference evidence="2" key="1">
    <citation type="journal article" date="2014" name="Int. J. Syst. Evol. Microbiol.">
        <title>Complete genome sequence of Corynebacterium casei LMG S-19264T (=DSM 44701T), isolated from a smear-ripened cheese.</title>
        <authorList>
            <consortium name="US DOE Joint Genome Institute (JGI-PGF)"/>
            <person name="Walter F."/>
            <person name="Albersmeier A."/>
            <person name="Kalinowski J."/>
            <person name="Ruckert C."/>
        </authorList>
    </citation>
    <scope>NUCLEOTIDE SEQUENCE</scope>
    <source>
        <strain evidence="2">KCTC 12343</strain>
    </source>
</reference>
<feature type="region of interest" description="Disordered" evidence="1">
    <location>
        <begin position="54"/>
        <end position="73"/>
    </location>
</feature>
<organism evidence="2 3">
    <name type="scientific">Pseudoduganella albidiflava</name>
    <dbReference type="NCBI Taxonomy" id="321983"/>
    <lineage>
        <taxon>Bacteria</taxon>
        <taxon>Pseudomonadati</taxon>
        <taxon>Pseudomonadota</taxon>
        <taxon>Betaproteobacteria</taxon>
        <taxon>Burkholderiales</taxon>
        <taxon>Oxalobacteraceae</taxon>
        <taxon>Telluria group</taxon>
        <taxon>Pseudoduganella</taxon>
    </lineage>
</organism>
<accession>A0AA87XXQ8</accession>
<sequence length="73" mass="7651">MDPGTALNAACRTDGAAVNDADVHLVRDRTVGKTKPQDTVHAVSQWFRCDESDAHPGDVGEVDAPGPAAIVVR</sequence>
<evidence type="ECO:0000313" key="3">
    <source>
        <dbReference type="Proteomes" id="UP000628442"/>
    </source>
</evidence>
<gene>
    <name evidence="2" type="ORF">GCM10007387_26360</name>
</gene>
<name>A0AA87XXQ8_9BURK</name>